<keyword evidence="1" id="KW-0812">Transmembrane</keyword>
<reference evidence="2 4" key="1">
    <citation type="submission" date="2016-10" db="EMBL/GenBank/DDBJ databases">
        <title>Draft genome sequences of four alkaliphilic bacteria belonging to the Anaerobacillus genus.</title>
        <authorList>
            <person name="Bassil N.M."/>
            <person name="Lloyd J.R."/>
        </authorList>
    </citation>
    <scope>NUCLEOTIDE SEQUENCE [LARGE SCALE GENOMIC DNA]</scope>
    <source>
        <strain evidence="2 4">NB2006</strain>
    </source>
</reference>
<evidence type="ECO:0000313" key="3">
    <source>
        <dbReference type="EMBL" id="QOY36404.1"/>
    </source>
</evidence>
<protein>
    <submittedName>
        <fullName evidence="2">Uncharacterized protein</fullName>
    </submittedName>
</protein>
<evidence type="ECO:0000313" key="2">
    <source>
        <dbReference type="EMBL" id="OIJ03810.1"/>
    </source>
</evidence>
<dbReference type="OrthoDB" id="2628935at2"/>
<dbReference type="NCBIfam" id="NF041644">
    <property type="entry name" value="CBO0543_fam"/>
    <property type="match status" value="1"/>
</dbReference>
<sequence>MHVLIAVLTILAIWIRGDYRNWKEYHASMLYIAVSNLMYNFLCANYLLWKFDPDILSNHTITEVVYTLIVFPGTVLMFLNTYPTTLKRKVYHYATWIIIYVGFEIIFLYLGKIYYQHGWTLVWSALFVMVMFPMLRLFYKRPLIAYVISIPIAVFLIYYFDVPVYIPMEERLDFIANK</sequence>
<dbReference type="Proteomes" id="UP000180175">
    <property type="component" value="Chromosome"/>
</dbReference>
<accession>A0A1S2KUL4</accession>
<dbReference type="InterPro" id="IPR048147">
    <property type="entry name" value="CBO0543-like"/>
</dbReference>
<organism evidence="2 4">
    <name type="scientific">Anaerobacillus isosaccharinicus</name>
    <dbReference type="NCBI Taxonomy" id="1532552"/>
    <lineage>
        <taxon>Bacteria</taxon>
        <taxon>Bacillati</taxon>
        <taxon>Bacillota</taxon>
        <taxon>Bacilli</taxon>
        <taxon>Bacillales</taxon>
        <taxon>Bacillaceae</taxon>
        <taxon>Anaerobacillus</taxon>
    </lineage>
</organism>
<dbReference type="EMBL" id="CP063356">
    <property type="protein sequence ID" value="QOY36404.1"/>
    <property type="molecule type" value="Genomic_DNA"/>
</dbReference>
<keyword evidence="4" id="KW-1185">Reference proteome</keyword>
<reference evidence="3 4" key="3">
    <citation type="journal article" date="2019" name="Int. J. Syst. Evol. Microbiol.">
        <title>Anaerobacillus isosaccharinicus sp. nov., an alkaliphilic bacterium which degrades isosaccharinic acid.</title>
        <authorList>
            <person name="Bassil N.M."/>
            <person name="Lloyd J.R."/>
        </authorList>
    </citation>
    <scope>NUCLEOTIDE SEQUENCE [LARGE SCALE GENOMIC DNA]</scope>
    <source>
        <strain evidence="3 4">NB2006</strain>
    </source>
</reference>
<name>A0A1S2KUL4_9BACI</name>
<gene>
    <name evidence="3" type="ORF">AWH56_001535</name>
    <name evidence="2" type="ORF">AWH56_24105</name>
</gene>
<feature type="transmembrane region" description="Helical" evidence="1">
    <location>
        <begin position="143"/>
        <end position="162"/>
    </location>
</feature>
<reference evidence="3 4" key="2">
    <citation type="journal article" date="2017" name="Genome Announc.">
        <title>Draft Genome Sequences of Four Alkaliphilic Bacteria Belonging to the Anaerobacillus Genus.</title>
        <authorList>
            <person name="Bassil N.M."/>
            <person name="Lloyd J.R."/>
        </authorList>
    </citation>
    <scope>NUCLEOTIDE SEQUENCE [LARGE SCALE GENOMIC DNA]</scope>
    <source>
        <strain evidence="3 4">NB2006</strain>
    </source>
</reference>
<keyword evidence="1" id="KW-0472">Membrane</keyword>
<proteinExistence type="predicted"/>
<feature type="transmembrane region" description="Helical" evidence="1">
    <location>
        <begin position="118"/>
        <end position="137"/>
    </location>
</feature>
<feature type="transmembrane region" description="Helical" evidence="1">
    <location>
        <begin position="27"/>
        <end position="48"/>
    </location>
</feature>
<reference evidence="3" key="4">
    <citation type="submission" date="2020-10" db="EMBL/GenBank/DDBJ databases">
        <authorList>
            <person name="Bassil N.M."/>
            <person name="Lloyd J.R."/>
        </authorList>
    </citation>
    <scope>NUCLEOTIDE SEQUENCE</scope>
    <source>
        <strain evidence="3">NB2006</strain>
    </source>
</reference>
<dbReference type="RefSeq" id="WP_071319469.1">
    <property type="nucleotide sequence ID" value="NZ_CP063356.2"/>
</dbReference>
<feature type="transmembrane region" description="Helical" evidence="1">
    <location>
        <begin position="60"/>
        <end position="79"/>
    </location>
</feature>
<dbReference type="KEGG" id="aia:AWH56_001535"/>
<evidence type="ECO:0000313" key="4">
    <source>
        <dbReference type="Proteomes" id="UP000180175"/>
    </source>
</evidence>
<evidence type="ECO:0000256" key="1">
    <source>
        <dbReference type="SAM" id="Phobius"/>
    </source>
</evidence>
<feature type="transmembrane region" description="Helical" evidence="1">
    <location>
        <begin position="91"/>
        <end position="111"/>
    </location>
</feature>
<dbReference type="AlphaFoldDB" id="A0A1S2KUL4"/>
<keyword evidence="1" id="KW-1133">Transmembrane helix</keyword>
<dbReference type="EMBL" id="LQXD01000206">
    <property type="protein sequence ID" value="OIJ03810.1"/>
    <property type="molecule type" value="Genomic_DNA"/>
</dbReference>